<evidence type="ECO:0000259" key="8">
    <source>
        <dbReference type="SMART" id="SM00382"/>
    </source>
</evidence>
<dbReference type="Pfam" id="PF16450">
    <property type="entry name" value="Prot_ATP_ID_OB_C"/>
    <property type="match status" value="1"/>
</dbReference>
<evidence type="ECO:0000313" key="9">
    <source>
        <dbReference type="EMBL" id="CAB4299702.1"/>
    </source>
</evidence>
<accession>A0A6J5WJA9</accession>
<dbReference type="Gene3D" id="2.40.50.140">
    <property type="entry name" value="Nucleic acid-binding proteins"/>
    <property type="match status" value="1"/>
</dbReference>
<dbReference type="InterPro" id="IPR050221">
    <property type="entry name" value="26S_Proteasome_ATPase"/>
</dbReference>
<dbReference type="SMART" id="SM00382">
    <property type="entry name" value="AAA"/>
    <property type="match status" value="1"/>
</dbReference>
<name>A0A6J5WJA9_PRUAR</name>
<keyword evidence="4" id="KW-0547">Nucleotide-binding</keyword>
<dbReference type="GO" id="GO:0000502">
    <property type="term" value="C:proteasome complex"/>
    <property type="evidence" value="ECO:0007669"/>
    <property type="project" value="UniProtKB-KW"/>
</dbReference>
<evidence type="ECO:0000256" key="1">
    <source>
        <dbReference type="ARBA" id="ARBA00004496"/>
    </source>
</evidence>
<dbReference type="PANTHER" id="PTHR23073">
    <property type="entry name" value="26S PROTEASOME REGULATORY SUBUNIT"/>
    <property type="match status" value="1"/>
</dbReference>
<reference evidence="10" key="1">
    <citation type="journal article" date="2020" name="Genome Biol.">
        <title>Gamete binning: chromosome-level and haplotype-resolved genome assembly enabled by high-throughput single-cell sequencing of gamete genomes.</title>
        <authorList>
            <person name="Campoy J.A."/>
            <person name="Sun H."/>
            <person name="Goel M."/>
            <person name="Jiao W.-B."/>
            <person name="Folz-Donahue K."/>
            <person name="Wang N."/>
            <person name="Rubio M."/>
            <person name="Liu C."/>
            <person name="Kukat C."/>
            <person name="Ruiz D."/>
            <person name="Huettel B."/>
            <person name="Schneeberger K."/>
        </authorList>
    </citation>
    <scope>NUCLEOTIDE SEQUENCE [LARGE SCALE GENOMIC DNA]</scope>
    <source>
        <strain evidence="10">cv. Rojo Pasion</strain>
    </source>
</reference>
<keyword evidence="3" id="KW-0963">Cytoplasm</keyword>
<dbReference type="InterPro" id="IPR041569">
    <property type="entry name" value="AAA_lid_3"/>
</dbReference>
<comment type="similarity">
    <text evidence="2">Belongs to the AAA ATPase family.</text>
</comment>
<dbReference type="Proteomes" id="UP000507245">
    <property type="component" value="Unassembled WGS sequence"/>
</dbReference>
<dbReference type="EMBL" id="CAEKKB010000002">
    <property type="protein sequence ID" value="CAB4299702.1"/>
    <property type="molecule type" value="Genomic_DNA"/>
</dbReference>
<evidence type="ECO:0000313" key="10">
    <source>
        <dbReference type="Proteomes" id="UP000507245"/>
    </source>
</evidence>
<dbReference type="Pfam" id="PF00004">
    <property type="entry name" value="AAA"/>
    <property type="match status" value="1"/>
</dbReference>
<dbReference type="InterPro" id="IPR003959">
    <property type="entry name" value="ATPase_AAA_core"/>
</dbReference>
<evidence type="ECO:0000256" key="2">
    <source>
        <dbReference type="ARBA" id="ARBA00006914"/>
    </source>
</evidence>
<dbReference type="OrthoDB" id="1154031at2759"/>
<dbReference type="Gene3D" id="3.40.50.300">
    <property type="entry name" value="P-loop containing nucleotide triphosphate hydrolases"/>
    <property type="match status" value="1"/>
</dbReference>
<evidence type="ECO:0000256" key="3">
    <source>
        <dbReference type="ARBA" id="ARBA00022490"/>
    </source>
</evidence>
<dbReference type="GO" id="GO:0016887">
    <property type="term" value="F:ATP hydrolysis activity"/>
    <property type="evidence" value="ECO:0007669"/>
    <property type="project" value="InterPro"/>
</dbReference>
<gene>
    <name evidence="9" type="ORF">ORAREDHAP_LOCUS14338</name>
</gene>
<keyword evidence="5" id="KW-0067">ATP-binding</keyword>
<keyword evidence="6" id="KW-0647">Proteasome</keyword>
<evidence type="ECO:0000256" key="6">
    <source>
        <dbReference type="ARBA" id="ARBA00022942"/>
    </source>
</evidence>
<keyword evidence="7" id="KW-0175">Coiled coil</keyword>
<keyword evidence="10" id="KW-1185">Reference proteome</keyword>
<dbReference type="InterPro" id="IPR003593">
    <property type="entry name" value="AAA+_ATPase"/>
</dbReference>
<evidence type="ECO:0000256" key="4">
    <source>
        <dbReference type="ARBA" id="ARBA00022741"/>
    </source>
</evidence>
<dbReference type="InterPro" id="IPR027417">
    <property type="entry name" value="P-loop_NTPase"/>
</dbReference>
<dbReference type="GO" id="GO:0005524">
    <property type="term" value="F:ATP binding"/>
    <property type="evidence" value="ECO:0007669"/>
    <property type="project" value="UniProtKB-KW"/>
</dbReference>
<dbReference type="InterPro" id="IPR012340">
    <property type="entry name" value="NA-bd_OB-fold"/>
</dbReference>
<dbReference type="AlphaFoldDB" id="A0A6J5WJA9"/>
<dbReference type="SUPFAM" id="SSF52540">
    <property type="entry name" value="P-loop containing nucleoside triphosphate hydrolases"/>
    <property type="match status" value="1"/>
</dbReference>
<dbReference type="Pfam" id="PF17862">
    <property type="entry name" value="AAA_lid_3"/>
    <property type="match status" value="1"/>
</dbReference>
<organism evidence="9 10">
    <name type="scientific">Prunus armeniaca</name>
    <name type="common">Apricot</name>
    <name type="synonym">Armeniaca vulgaris</name>
    <dbReference type="NCBI Taxonomy" id="36596"/>
    <lineage>
        <taxon>Eukaryota</taxon>
        <taxon>Viridiplantae</taxon>
        <taxon>Streptophyta</taxon>
        <taxon>Embryophyta</taxon>
        <taxon>Tracheophyta</taxon>
        <taxon>Spermatophyta</taxon>
        <taxon>Magnoliopsida</taxon>
        <taxon>eudicotyledons</taxon>
        <taxon>Gunneridae</taxon>
        <taxon>Pentapetalae</taxon>
        <taxon>rosids</taxon>
        <taxon>fabids</taxon>
        <taxon>Rosales</taxon>
        <taxon>Rosaceae</taxon>
        <taxon>Amygdaloideae</taxon>
        <taxon>Amygdaleae</taxon>
        <taxon>Prunus</taxon>
    </lineage>
</organism>
<dbReference type="InterPro" id="IPR032501">
    <property type="entry name" value="Prot_ATP_ID_OB_2nd"/>
</dbReference>
<dbReference type="Gene3D" id="1.10.8.60">
    <property type="match status" value="1"/>
</dbReference>
<dbReference type="FunFam" id="3.40.50.300:FF:001025">
    <property type="entry name" value="ATPase family, AAA domain-containing 2B"/>
    <property type="match status" value="1"/>
</dbReference>
<protein>
    <recommendedName>
        <fullName evidence="8">AAA+ ATPase domain-containing protein</fullName>
    </recommendedName>
</protein>
<dbReference type="GO" id="GO:0005737">
    <property type="term" value="C:cytoplasm"/>
    <property type="evidence" value="ECO:0007669"/>
    <property type="project" value="UniProtKB-SubCell"/>
</dbReference>
<dbReference type="FunFam" id="1.10.8.60:FF:000006">
    <property type="entry name" value="26S protease regulatory subunit 8"/>
    <property type="match status" value="1"/>
</dbReference>
<comment type="subcellular location">
    <subcellularLocation>
        <location evidence="1">Cytoplasm</location>
    </subcellularLocation>
</comment>
<evidence type="ECO:0000256" key="7">
    <source>
        <dbReference type="ARBA" id="ARBA00023054"/>
    </source>
</evidence>
<evidence type="ECO:0000256" key="5">
    <source>
        <dbReference type="ARBA" id="ARBA00022840"/>
    </source>
</evidence>
<feature type="domain" description="AAA+ ATPase" evidence="8">
    <location>
        <begin position="173"/>
        <end position="326"/>
    </location>
</feature>
<sequence length="346" mass="39259">MAATQFKGIRRYYIRKIHDVLHQLHQKEQHLLRLEAETSILNSQVRKIKEEVQLLQDPGSYSHVGLVRQVIDKHMVLVRIVGQGMHVVDVDENIDVIELKLSTRIALRRRSYTIHATLQKKIDPVFKLSKVQNNPECTYDMIGGLDEQIKEIKEVIELPIRHPELFELLGIAEPKHILLYGPPGTGKSLLARAVAHHAKCSFGHISATKLAQKYIGVGAKMVRELFFLARKYAPCIIFTDEIDSIGSARVQSGGGTDSEVQRTMLELLSQLDGLRHQATSRPGRIDRKIKFPNPTEQSRWKIMKIHSRKMNLRRGVDLKRIAEKMNGASGAEMKAVCTETGMFALR</sequence>
<proteinExistence type="inferred from homology"/>